<organism evidence="8">
    <name type="scientific">Echinostoma caproni</name>
    <dbReference type="NCBI Taxonomy" id="27848"/>
    <lineage>
        <taxon>Eukaryota</taxon>
        <taxon>Metazoa</taxon>
        <taxon>Spiralia</taxon>
        <taxon>Lophotrochozoa</taxon>
        <taxon>Platyhelminthes</taxon>
        <taxon>Trematoda</taxon>
        <taxon>Digenea</taxon>
        <taxon>Plagiorchiida</taxon>
        <taxon>Echinostomata</taxon>
        <taxon>Echinostomatoidea</taxon>
        <taxon>Echinostomatidae</taxon>
        <taxon>Echinostoma</taxon>
    </lineage>
</organism>
<evidence type="ECO:0000259" key="5">
    <source>
        <dbReference type="PROSITE" id="PS50089"/>
    </source>
</evidence>
<sequence>MPGSRSSKMTNQIGSAPAVQNAHQTSDLNAGEHLKANALDVKALVFEFEHPAQPVLKVFTNTNTYYLSATVRQIPNVSRVPRDLKDLSQSTVSTFRDREMPIPEPSEADTLAASSMEDISDITLMEQPAPIYQVAPQMFQEMDYVPRSVPITRISGPPTVELPVVEDRRIRNRQYSFISVKLRTPASVGIVLLRTFRLTPAHMASQIPCTICDKMYKSGEAVIILPCSHLFHKNCILLHLNKTSKLCPACGKDITKVNHPTLTDVSSISSTSETSISQADTHATLRSV</sequence>
<dbReference type="InterPro" id="IPR013083">
    <property type="entry name" value="Znf_RING/FYVE/PHD"/>
</dbReference>
<keyword evidence="1 3" id="KW-0863">Zinc-finger</keyword>
<dbReference type="GO" id="GO:0008270">
    <property type="term" value="F:zinc ion binding"/>
    <property type="evidence" value="ECO:0007669"/>
    <property type="project" value="UniProtKB-KW"/>
</dbReference>
<dbReference type="PANTHER" id="PTHR15302:SF0">
    <property type="entry name" value="E3 UBIQUITIN-PROTEIN LIGASE RNF103"/>
    <property type="match status" value="1"/>
</dbReference>
<protein>
    <submittedName>
        <fullName evidence="8">RING-type domain-containing protein</fullName>
    </submittedName>
</protein>
<proteinExistence type="predicted"/>
<feature type="domain" description="RING-type" evidence="5">
    <location>
        <begin position="209"/>
        <end position="250"/>
    </location>
</feature>
<evidence type="ECO:0000256" key="3">
    <source>
        <dbReference type="PROSITE-ProRule" id="PRU00175"/>
    </source>
</evidence>
<dbReference type="Pfam" id="PF13639">
    <property type="entry name" value="zf-RING_2"/>
    <property type="match status" value="1"/>
</dbReference>
<evidence type="ECO:0000313" key="6">
    <source>
        <dbReference type="EMBL" id="VDP67212.1"/>
    </source>
</evidence>
<keyword evidence="7" id="KW-1185">Reference proteome</keyword>
<dbReference type="GO" id="GO:0004842">
    <property type="term" value="F:ubiquitin-protein transferase activity"/>
    <property type="evidence" value="ECO:0007669"/>
    <property type="project" value="InterPro"/>
</dbReference>
<dbReference type="InterPro" id="IPR001841">
    <property type="entry name" value="Znf_RING"/>
</dbReference>
<evidence type="ECO:0000256" key="2">
    <source>
        <dbReference type="ARBA" id="ARBA00022833"/>
    </source>
</evidence>
<reference evidence="8" key="1">
    <citation type="submission" date="2016-06" db="UniProtKB">
        <authorList>
            <consortium name="WormBaseParasite"/>
        </authorList>
    </citation>
    <scope>IDENTIFICATION</scope>
</reference>
<dbReference type="PROSITE" id="PS50089">
    <property type="entry name" value="ZF_RING_2"/>
    <property type="match status" value="1"/>
</dbReference>
<dbReference type="PANTHER" id="PTHR15302">
    <property type="entry name" value="E3 UBIQUITIN-PROTEIN LIGASE RNF103"/>
    <property type="match status" value="1"/>
</dbReference>
<dbReference type="InterPro" id="IPR042494">
    <property type="entry name" value="RNF103"/>
</dbReference>
<dbReference type="GO" id="GO:0005783">
    <property type="term" value="C:endoplasmic reticulum"/>
    <property type="evidence" value="ECO:0007669"/>
    <property type="project" value="TreeGrafter"/>
</dbReference>
<feature type="region of interest" description="Disordered" evidence="4">
    <location>
        <begin position="1"/>
        <end position="23"/>
    </location>
</feature>
<keyword evidence="2" id="KW-0862">Zinc</keyword>
<dbReference type="GO" id="GO:0036503">
    <property type="term" value="P:ERAD pathway"/>
    <property type="evidence" value="ECO:0007669"/>
    <property type="project" value="TreeGrafter"/>
</dbReference>
<dbReference type="CDD" id="cd16448">
    <property type="entry name" value="RING-H2"/>
    <property type="match status" value="1"/>
</dbReference>
<gene>
    <name evidence="6" type="ORF">ECPE_LOCUS2707</name>
</gene>
<evidence type="ECO:0000256" key="4">
    <source>
        <dbReference type="SAM" id="MobiDB-lite"/>
    </source>
</evidence>
<name>A0A183A6X2_9TREM</name>
<feature type="compositionally biased region" description="Polar residues" evidence="4">
    <location>
        <begin position="1"/>
        <end position="14"/>
    </location>
</feature>
<dbReference type="GO" id="GO:0016567">
    <property type="term" value="P:protein ubiquitination"/>
    <property type="evidence" value="ECO:0007669"/>
    <property type="project" value="InterPro"/>
</dbReference>
<evidence type="ECO:0000313" key="7">
    <source>
        <dbReference type="Proteomes" id="UP000272942"/>
    </source>
</evidence>
<dbReference type="AlphaFoldDB" id="A0A183A6X2"/>
<reference evidence="6 7" key="2">
    <citation type="submission" date="2018-11" db="EMBL/GenBank/DDBJ databases">
        <authorList>
            <consortium name="Pathogen Informatics"/>
        </authorList>
    </citation>
    <scope>NUCLEOTIDE SEQUENCE [LARGE SCALE GENOMIC DNA]</scope>
    <source>
        <strain evidence="6 7">Egypt</strain>
    </source>
</reference>
<evidence type="ECO:0000313" key="8">
    <source>
        <dbReference type="WBParaSite" id="ECPE_0000271001-mRNA-1"/>
    </source>
</evidence>
<dbReference type="WBParaSite" id="ECPE_0000271001-mRNA-1">
    <property type="protein sequence ID" value="ECPE_0000271001-mRNA-1"/>
    <property type="gene ID" value="ECPE_0000271001"/>
</dbReference>
<dbReference type="Gene3D" id="3.30.40.10">
    <property type="entry name" value="Zinc/RING finger domain, C3HC4 (zinc finger)"/>
    <property type="match status" value="1"/>
</dbReference>
<accession>A0A183A6X2</accession>
<dbReference type="SMART" id="SM00184">
    <property type="entry name" value="RING"/>
    <property type="match status" value="1"/>
</dbReference>
<keyword evidence="1 3" id="KW-0479">Metal-binding</keyword>
<dbReference type="OrthoDB" id="8062037at2759"/>
<dbReference type="SUPFAM" id="SSF57850">
    <property type="entry name" value="RING/U-box"/>
    <property type="match status" value="1"/>
</dbReference>
<dbReference type="Proteomes" id="UP000272942">
    <property type="component" value="Unassembled WGS sequence"/>
</dbReference>
<dbReference type="EMBL" id="UZAN01039802">
    <property type="protein sequence ID" value="VDP67212.1"/>
    <property type="molecule type" value="Genomic_DNA"/>
</dbReference>
<evidence type="ECO:0000256" key="1">
    <source>
        <dbReference type="ARBA" id="ARBA00022771"/>
    </source>
</evidence>